<evidence type="ECO:0000259" key="6">
    <source>
        <dbReference type="Pfam" id="PF01699"/>
    </source>
</evidence>
<dbReference type="PANTHER" id="PTHR10846:SF8">
    <property type="entry name" value="INNER MEMBRANE PROTEIN YRBG"/>
    <property type="match status" value="1"/>
</dbReference>
<feature type="transmembrane region" description="Helical" evidence="5">
    <location>
        <begin position="77"/>
        <end position="95"/>
    </location>
</feature>
<feature type="domain" description="Sodium/calcium exchanger membrane region" evidence="6">
    <location>
        <begin position="4"/>
        <end position="143"/>
    </location>
</feature>
<dbReference type="InterPro" id="IPR004837">
    <property type="entry name" value="NaCa_Exmemb"/>
</dbReference>
<comment type="subcellular location">
    <subcellularLocation>
        <location evidence="1">Membrane</location>
        <topology evidence="1">Multi-pass membrane protein</topology>
    </subcellularLocation>
</comment>
<protein>
    <submittedName>
        <fullName evidence="7">Calcium/sodium antiporter</fullName>
    </submittedName>
</protein>
<evidence type="ECO:0000256" key="1">
    <source>
        <dbReference type="ARBA" id="ARBA00004141"/>
    </source>
</evidence>
<dbReference type="RefSeq" id="WP_234274934.1">
    <property type="nucleotide sequence ID" value="NZ_JABFTT010000012.1"/>
</dbReference>
<name>A0ABS9AIY5_9GAMM</name>
<keyword evidence="8" id="KW-1185">Reference proteome</keyword>
<dbReference type="Pfam" id="PF01699">
    <property type="entry name" value="Na_Ca_ex"/>
    <property type="match status" value="2"/>
</dbReference>
<accession>A0ABS9AIY5</accession>
<feature type="domain" description="Sodium/calcium exchanger membrane region" evidence="6">
    <location>
        <begin position="172"/>
        <end position="313"/>
    </location>
</feature>
<evidence type="ECO:0000313" key="8">
    <source>
        <dbReference type="Proteomes" id="UP001320122"/>
    </source>
</evidence>
<dbReference type="EMBL" id="JABFTT010000012">
    <property type="protein sequence ID" value="MCE8021610.1"/>
    <property type="molecule type" value="Genomic_DNA"/>
</dbReference>
<keyword evidence="3 5" id="KW-1133">Transmembrane helix</keyword>
<feature type="transmembrane region" description="Helical" evidence="5">
    <location>
        <begin position="171"/>
        <end position="199"/>
    </location>
</feature>
<dbReference type="InterPro" id="IPR044880">
    <property type="entry name" value="NCX_ion-bd_dom_sf"/>
</dbReference>
<dbReference type="Proteomes" id="UP001320122">
    <property type="component" value="Unassembled WGS sequence"/>
</dbReference>
<organism evidence="7 8">
    <name type="scientific">Billgrantia zhangzhouensis</name>
    <dbReference type="NCBI Taxonomy" id="2733481"/>
    <lineage>
        <taxon>Bacteria</taxon>
        <taxon>Pseudomonadati</taxon>
        <taxon>Pseudomonadota</taxon>
        <taxon>Gammaproteobacteria</taxon>
        <taxon>Oceanospirillales</taxon>
        <taxon>Halomonadaceae</taxon>
        <taxon>Billgrantia</taxon>
    </lineage>
</organism>
<evidence type="ECO:0000256" key="4">
    <source>
        <dbReference type="ARBA" id="ARBA00023136"/>
    </source>
</evidence>
<dbReference type="PANTHER" id="PTHR10846">
    <property type="entry name" value="SODIUM/POTASSIUM/CALCIUM EXCHANGER"/>
    <property type="match status" value="1"/>
</dbReference>
<evidence type="ECO:0000256" key="2">
    <source>
        <dbReference type="ARBA" id="ARBA00022692"/>
    </source>
</evidence>
<comment type="caution">
    <text evidence="7">The sequence shown here is derived from an EMBL/GenBank/DDBJ whole genome shotgun (WGS) entry which is preliminary data.</text>
</comment>
<dbReference type="NCBIfam" id="TIGR00367">
    <property type="entry name" value="calcium/sodium antiporter"/>
    <property type="match status" value="1"/>
</dbReference>
<evidence type="ECO:0000256" key="5">
    <source>
        <dbReference type="SAM" id="Phobius"/>
    </source>
</evidence>
<keyword evidence="2 5" id="KW-0812">Transmembrane</keyword>
<feature type="transmembrane region" description="Helical" evidence="5">
    <location>
        <begin position="299"/>
        <end position="316"/>
    </location>
</feature>
<feature type="transmembrane region" description="Helical" evidence="5">
    <location>
        <begin position="205"/>
        <end position="228"/>
    </location>
</feature>
<gene>
    <name evidence="7" type="ORF">HOP51_16055</name>
</gene>
<dbReference type="Gene3D" id="1.20.1420.30">
    <property type="entry name" value="NCX, central ion-binding region"/>
    <property type="match status" value="2"/>
</dbReference>
<feature type="transmembrane region" description="Helical" evidence="5">
    <location>
        <begin position="102"/>
        <end position="119"/>
    </location>
</feature>
<dbReference type="InterPro" id="IPR004481">
    <property type="entry name" value="K/Na/Ca-exchanger"/>
</dbReference>
<evidence type="ECO:0000256" key="3">
    <source>
        <dbReference type="ARBA" id="ARBA00022989"/>
    </source>
</evidence>
<sequence>MVTLLLLALGLVLLILGAEGLVQGASRLAARLGLSPLIIGLTVVAFGTSAPELVVSLKAAFSGQAGIAMGNVVGSNIFNVLFILGVSALIVPLAVAQQLIRLDIPLMIVLSLVVLAMALDGSIGRLDGGLLVLGLVAYTGFLLRQGRRQAPANEPAVDNREASPRPGWQDALYVIGGLAMLVAGSRLFVDSAVVMAAWFGVSDQVVGLTVVAAGTSLPEVVTSIVAALRGQRDIAVGNVVGSNIFNLLGVLGLTGLIAPAGIAVTEAMLSLDLPVMVAVAVACLPICFTARAIDRWEGAVLLGYYLAYTAYLILAATHHDALAGFSALMLYFVLPITALTLAVLVVPELRRNPTR</sequence>
<feature type="transmembrane region" description="Helical" evidence="5">
    <location>
        <begin position="125"/>
        <end position="143"/>
    </location>
</feature>
<feature type="transmembrane region" description="Helical" evidence="5">
    <location>
        <begin position="322"/>
        <end position="346"/>
    </location>
</feature>
<evidence type="ECO:0000313" key="7">
    <source>
        <dbReference type="EMBL" id="MCE8021610.1"/>
    </source>
</evidence>
<reference evidence="7 8" key="1">
    <citation type="journal article" date="2021" name="Front. Microbiol.">
        <title>Aerobic Denitrification and Heterotrophic Sulfur Oxidation in the Genus Halomonas Revealed by Six Novel Species Characterizations and Genome-Based Analysis.</title>
        <authorList>
            <person name="Wang L."/>
            <person name="Shao Z."/>
        </authorList>
    </citation>
    <scope>NUCLEOTIDE SEQUENCE [LARGE SCALE GENOMIC DNA]</scope>
    <source>
        <strain evidence="7 8">MCCC 1A11036</strain>
    </source>
</reference>
<proteinExistence type="predicted"/>
<feature type="transmembrane region" description="Helical" evidence="5">
    <location>
        <begin position="268"/>
        <end position="287"/>
    </location>
</feature>
<keyword evidence="4 5" id="KW-0472">Membrane</keyword>
<feature type="transmembrane region" description="Helical" evidence="5">
    <location>
        <begin position="240"/>
        <end position="262"/>
    </location>
</feature>